<evidence type="ECO:0000256" key="1">
    <source>
        <dbReference type="SAM" id="SignalP"/>
    </source>
</evidence>
<feature type="signal peptide" evidence="1">
    <location>
        <begin position="1"/>
        <end position="23"/>
    </location>
</feature>
<dbReference type="OrthoDB" id="208311at2"/>
<proteinExistence type="predicted"/>
<dbReference type="InterPro" id="IPR015943">
    <property type="entry name" value="WD40/YVTN_repeat-like_dom_sf"/>
</dbReference>
<dbReference type="Gene3D" id="2.130.10.10">
    <property type="entry name" value="YVTN repeat-like/Quinoprotein amine dehydrogenase"/>
    <property type="match status" value="1"/>
</dbReference>
<dbReference type="AlphaFoldDB" id="A0A5C6C3I4"/>
<reference evidence="2 3" key="1">
    <citation type="journal article" date="2020" name="Antonie Van Leeuwenhoek">
        <title>Rhodopirellula heiligendammensis sp. nov., Rhodopirellula pilleata sp. nov., and Rhodopirellula solitaria sp. nov. isolated from natural or artificial marine surfaces in Northern Germany and California, USA, and emended description of the genus Rhodopirellula.</title>
        <authorList>
            <person name="Kallscheuer N."/>
            <person name="Wiegand S."/>
            <person name="Jogler M."/>
            <person name="Boedeker C."/>
            <person name="Peeters S.H."/>
            <person name="Rast P."/>
            <person name="Heuer A."/>
            <person name="Jetten M.S.M."/>
            <person name="Rohde M."/>
            <person name="Jogler C."/>
        </authorList>
    </citation>
    <scope>NUCLEOTIDE SEQUENCE [LARGE SCALE GENOMIC DNA]</scope>
    <source>
        <strain evidence="2 3">Poly21</strain>
    </source>
</reference>
<dbReference type="RefSeq" id="WP_146405656.1">
    <property type="nucleotide sequence ID" value="NZ_SJPU01000001.1"/>
</dbReference>
<protein>
    <submittedName>
        <fullName evidence="2">Uncharacterized protein</fullName>
    </submittedName>
</protein>
<sequence>MKMFFTLAAACGMVLLQATVGFAQGRTVTRVFWQDDSTAAVRYGDLKRLSDGWSIEPESIPGFPALDVTEQSLVQMHSDAGVILLGVRDQAAGDFGSGWIAIDSGAEEESHGDHSHWRLNKSPSVLKSLIGTDQGNPAHVYMYGETFVLANDSKNGFTTTTTAQLRAAKTAEDAARFYAGGNSHITLAVVDDQVAYATWIAREGEDSGRVDVVKLGTPNETSYAIHCPTGVLHGATANSGRVYFAPADGVCWVDADLECDDDPESVDVHYLSLGTDEHDQPLRTGAFANLDNRVLFTAGKGEHAKLCWIDASSQSPSVESMAIELSAGESLTTPFAIKTRGGKSWVMMFREHAEQPEDDMLLVVDVDANKDGDWSDSKIHSEVAVGRSQIEGHSGHHEAALLPTKRHLLVSNPGDGTITLISTVDFSVVATFSVGGTPARLEAIGE</sequence>
<feature type="chain" id="PRO_5022709313" evidence="1">
    <location>
        <begin position="24"/>
        <end position="446"/>
    </location>
</feature>
<gene>
    <name evidence="2" type="ORF">Poly21_08090</name>
</gene>
<dbReference type="Proteomes" id="UP000319908">
    <property type="component" value="Unassembled WGS sequence"/>
</dbReference>
<accession>A0A5C6C3I4</accession>
<dbReference type="SUPFAM" id="SSF51004">
    <property type="entry name" value="C-terminal (heme d1) domain of cytochrome cd1-nitrite reductase"/>
    <property type="match status" value="1"/>
</dbReference>
<dbReference type="InterPro" id="IPR011048">
    <property type="entry name" value="Haem_d1_sf"/>
</dbReference>
<keyword evidence="3" id="KW-1185">Reference proteome</keyword>
<organism evidence="2 3">
    <name type="scientific">Allorhodopirellula heiligendammensis</name>
    <dbReference type="NCBI Taxonomy" id="2714739"/>
    <lineage>
        <taxon>Bacteria</taxon>
        <taxon>Pseudomonadati</taxon>
        <taxon>Planctomycetota</taxon>
        <taxon>Planctomycetia</taxon>
        <taxon>Pirellulales</taxon>
        <taxon>Pirellulaceae</taxon>
        <taxon>Allorhodopirellula</taxon>
    </lineage>
</organism>
<evidence type="ECO:0000313" key="3">
    <source>
        <dbReference type="Proteomes" id="UP000319908"/>
    </source>
</evidence>
<dbReference type="EMBL" id="SJPU01000001">
    <property type="protein sequence ID" value="TWU18645.1"/>
    <property type="molecule type" value="Genomic_DNA"/>
</dbReference>
<keyword evidence="1" id="KW-0732">Signal</keyword>
<comment type="caution">
    <text evidence="2">The sequence shown here is derived from an EMBL/GenBank/DDBJ whole genome shotgun (WGS) entry which is preliminary data.</text>
</comment>
<evidence type="ECO:0000313" key="2">
    <source>
        <dbReference type="EMBL" id="TWU18645.1"/>
    </source>
</evidence>
<name>A0A5C6C3I4_9BACT</name>